<keyword evidence="14" id="KW-1185">Reference proteome</keyword>
<dbReference type="HAMAP" id="MF_00392">
    <property type="entry name" value="LpxB"/>
    <property type="match status" value="1"/>
</dbReference>
<evidence type="ECO:0000313" key="13">
    <source>
        <dbReference type="EMBL" id="QBI01166.1"/>
    </source>
</evidence>
<dbReference type="Proteomes" id="UP000292307">
    <property type="component" value="Chromosome"/>
</dbReference>
<comment type="similarity">
    <text evidence="2 11">Belongs to the LpxB family.</text>
</comment>
<evidence type="ECO:0000256" key="6">
    <source>
        <dbReference type="ARBA" id="ARBA00022556"/>
    </source>
</evidence>
<dbReference type="PANTHER" id="PTHR30372:SF4">
    <property type="entry name" value="LIPID-A-DISACCHARIDE SYNTHASE, MITOCHONDRIAL-RELATED"/>
    <property type="match status" value="1"/>
</dbReference>
<keyword evidence="6 11" id="KW-0441">Lipid A biosynthesis</keyword>
<name>A0A411WWT0_9BURK</name>
<sequence>MREGSPNAAAAAAGGLPAATSAAGQPSIAIVAGEPSGDMLAARLLAGLRPHLPEARFHGIGGPAMIAQGFQSDVPLETMTVRGLFEIIPRYRELKRIQRTLRDRLLAERPAVFIGADYPGFNLGLEGELKAAGIPTMHYIGPQIWAWRGGRIKKIVSNVSHMLVIFPFEEEIYRKAGVPVTYVGHPLAELIPLVPDVTAARRHLGLADDARVVTIMPGSRMGELKYNTAAFMGAAKLLLQREPSLHFVAPMAGEKQKEYFTKLVREAGLQDVPVQLLDGESHAAICAADAVLVASGTASLEVALYKKPMVIAYRMMRASWEIMRHMGYQPWIGLPNILAREFLVPELLQHHASPESLADHLWKQLTDEAHRANLIRRFTDMHHSLLRNSAEASAAAVLNVIGRTR</sequence>
<keyword evidence="9 11" id="KW-0443">Lipid metabolism</keyword>
<comment type="function">
    <text evidence="1 11">Condensation of UDP-2,3-diacylglucosamine and 2,3-diacylglucosamine-1-phosphate to form lipid A disaccharide, a precursor of lipid A, a phosphorylated glycolipid that anchors the lipopolysaccharide to the outer membrane of the cell.</text>
</comment>
<dbReference type="EMBL" id="CP036401">
    <property type="protein sequence ID" value="QBI01166.1"/>
    <property type="molecule type" value="Genomic_DNA"/>
</dbReference>
<dbReference type="Pfam" id="PF02684">
    <property type="entry name" value="LpxB"/>
    <property type="match status" value="1"/>
</dbReference>
<dbReference type="Gene3D" id="3.40.50.2000">
    <property type="entry name" value="Glycogen Phosphorylase B"/>
    <property type="match status" value="1"/>
</dbReference>
<dbReference type="GO" id="GO:0009245">
    <property type="term" value="P:lipid A biosynthetic process"/>
    <property type="evidence" value="ECO:0007669"/>
    <property type="project" value="UniProtKB-UniRule"/>
</dbReference>
<evidence type="ECO:0000256" key="2">
    <source>
        <dbReference type="ARBA" id="ARBA00007868"/>
    </source>
</evidence>
<dbReference type="NCBIfam" id="TIGR00215">
    <property type="entry name" value="lpxB"/>
    <property type="match status" value="1"/>
</dbReference>
<proteinExistence type="inferred from homology"/>
<evidence type="ECO:0000256" key="4">
    <source>
        <dbReference type="ARBA" id="ARBA00020902"/>
    </source>
</evidence>
<comment type="catalytic activity">
    <reaction evidence="10 11">
        <text>a lipid X + a UDP-2-N,3-O-bis[(3R)-3-hydroxyacyl]-alpha-D-glucosamine = a lipid A disaccharide + UDP + H(+)</text>
        <dbReference type="Rhea" id="RHEA:67828"/>
        <dbReference type="ChEBI" id="CHEBI:15378"/>
        <dbReference type="ChEBI" id="CHEBI:58223"/>
        <dbReference type="ChEBI" id="CHEBI:137748"/>
        <dbReference type="ChEBI" id="CHEBI:176338"/>
        <dbReference type="ChEBI" id="CHEBI:176343"/>
        <dbReference type="EC" id="2.4.1.182"/>
    </reaction>
</comment>
<evidence type="ECO:0000256" key="8">
    <source>
        <dbReference type="ARBA" id="ARBA00022679"/>
    </source>
</evidence>
<keyword evidence="5 11" id="KW-0444">Lipid biosynthesis</keyword>
<evidence type="ECO:0000256" key="7">
    <source>
        <dbReference type="ARBA" id="ARBA00022676"/>
    </source>
</evidence>
<dbReference type="RefSeq" id="WP_131145289.1">
    <property type="nucleotide sequence ID" value="NZ_BMWV01000007.1"/>
</dbReference>
<dbReference type="OrthoDB" id="9801642at2"/>
<evidence type="ECO:0000256" key="9">
    <source>
        <dbReference type="ARBA" id="ARBA00023098"/>
    </source>
</evidence>
<dbReference type="Proteomes" id="UP000628442">
    <property type="component" value="Unassembled WGS sequence"/>
</dbReference>
<evidence type="ECO:0000313" key="14">
    <source>
        <dbReference type="Proteomes" id="UP000292307"/>
    </source>
</evidence>
<protein>
    <recommendedName>
        <fullName evidence="4 11">Lipid-A-disaccharide synthase</fullName>
        <ecNumber evidence="3 11">2.4.1.182</ecNumber>
    </recommendedName>
</protein>
<evidence type="ECO:0000256" key="3">
    <source>
        <dbReference type="ARBA" id="ARBA00012687"/>
    </source>
</evidence>
<evidence type="ECO:0000256" key="10">
    <source>
        <dbReference type="ARBA" id="ARBA00048975"/>
    </source>
</evidence>
<dbReference type="InterPro" id="IPR003835">
    <property type="entry name" value="Glyco_trans_19"/>
</dbReference>
<dbReference type="EMBL" id="BMWV01000007">
    <property type="protein sequence ID" value="GGY48636.1"/>
    <property type="molecule type" value="Genomic_DNA"/>
</dbReference>
<reference evidence="12" key="1">
    <citation type="journal article" date="2014" name="Int. J. Syst. Evol. Microbiol.">
        <title>Complete genome sequence of Corynebacterium casei LMG S-19264T (=DSM 44701T), isolated from a smear-ripened cheese.</title>
        <authorList>
            <consortium name="US DOE Joint Genome Institute (JGI-PGF)"/>
            <person name="Walter F."/>
            <person name="Albersmeier A."/>
            <person name="Kalinowski J."/>
            <person name="Ruckert C."/>
        </authorList>
    </citation>
    <scope>NUCLEOTIDE SEQUENCE</scope>
    <source>
        <strain evidence="12">KCTC 12343</strain>
    </source>
</reference>
<gene>
    <name evidence="11 12" type="primary">lpxB</name>
    <name evidence="13" type="ORF">EYF70_10160</name>
    <name evidence="12" type="ORF">GCM10007387_33570</name>
</gene>
<evidence type="ECO:0000256" key="11">
    <source>
        <dbReference type="HAMAP-Rule" id="MF_00392"/>
    </source>
</evidence>
<dbReference type="GO" id="GO:0008915">
    <property type="term" value="F:lipid-A-disaccharide synthase activity"/>
    <property type="evidence" value="ECO:0007669"/>
    <property type="project" value="UniProtKB-UniRule"/>
</dbReference>
<evidence type="ECO:0000313" key="15">
    <source>
        <dbReference type="Proteomes" id="UP000628442"/>
    </source>
</evidence>
<evidence type="ECO:0000256" key="1">
    <source>
        <dbReference type="ARBA" id="ARBA00002056"/>
    </source>
</evidence>
<evidence type="ECO:0000256" key="5">
    <source>
        <dbReference type="ARBA" id="ARBA00022516"/>
    </source>
</evidence>
<comment type="pathway">
    <text evidence="11">Bacterial outer membrane biogenesis; LPS lipid A biosynthesis.</text>
</comment>
<dbReference type="AlphaFoldDB" id="A0A411WWT0"/>
<reference evidence="13 14" key="2">
    <citation type="submission" date="2019-02" db="EMBL/GenBank/DDBJ databases">
        <title>Draft Genome Sequences of Six Type Strains of the Genus Massilia.</title>
        <authorList>
            <person name="Miess H."/>
            <person name="Frediansyhah A."/>
            <person name="Gross H."/>
        </authorList>
    </citation>
    <scope>NUCLEOTIDE SEQUENCE [LARGE SCALE GENOMIC DNA]</scope>
    <source>
        <strain evidence="13 14">DSM 17472</strain>
    </source>
</reference>
<evidence type="ECO:0000313" key="12">
    <source>
        <dbReference type="EMBL" id="GGY48636.1"/>
    </source>
</evidence>
<dbReference type="SUPFAM" id="SSF53756">
    <property type="entry name" value="UDP-Glycosyltransferase/glycogen phosphorylase"/>
    <property type="match status" value="1"/>
</dbReference>
<organism evidence="12 15">
    <name type="scientific">Pseudoduganella albidiflava</name>
    <dbReference type="NCBI Taxonomy" id="321983"/>
    <lineage>
        <taxon>Bacteria</taxon>
        <taxon>Pseudomonadati</taxon>
        <taxon>Pseudomonadota</taxon>
        <taxon>Betaproteobacteria</taxon>
        <taxon>Burkholderiales</taxon>
        <taxon>Oxalobacteraceae</taxon>
        <taxon>Telluria group</taxon>
        <taxon>Pseudoduganella</taxon>
    </lineage>
</organism>
<keyword evidence="7 11" id="KW-0328">Glycosyltransferase</keyword>
<dbReference type="EC" id="2.4.1.182" evidence="3 11"/>
<dbReference type="GO" id="GO:0005543">
    <property type="term" value="F:phospholipid binding"/>
    <property type="evidence" value="ECO:0007669"/>
    <property type="project" value="TreeGrafter"/>
</dbReference>
<dbReference type="GO" id="GO:0016020">
    <property type="term" value="C:membrane"/>
    <property type="evidence" value="ECO:0007669"/>
    <property type="project" value="GOC"/>
</dbReference>
<keyword evidence="8 11" id="KW-0808">Transferase</keyword>
<reference evidence="12" key="3">
    <citation type="submission" date="2022-12" db="EMBL/GenBank/DDBJ databases">
        <authorList>
            <person name="Sun Q."/>
            <person name="Kim S."/>
        </authorList>
    </citation>
    <scope>NUCLEOTIDE SEQUENCE</scope>
    <source>
        <strain evidence="12">KCTC 12343</strain>
    </source>
</reference>
<dbReference type="PANTHER" id="PTHR30372">
    <property type="entry name" value="LIPID-A-DISACCHARIDE SYNTHASE"/>
    <property type="match status" value="1"/>
</dbReference>
<accession>A0A411WWT0</accession>